<dbReference type="InterPro" id="IPR012657">
    <property type="entry name" value="23S_rRNA-intervening_sequence"/>
</dbReference>
<proteinExistence type="predicted"/>
<dbReference type="Proteomes" id="UP000642920">
    <property type="component" value="Unassembled WGS sequence"/>
</dbReference>
<gene>
    <name evidence="1" type="ORF">JKP34_17055</name>
</gene>
<sequence length="124" mass="14419">MRDFRELDIWKNSHALVLKVYKLSDQFPDSEKFGLTAQIRRSSQSIPTNIAEGCGRITDNQLIHFCQISLGSTYELDYQLLLAKDLKYIENDLYENLFKEITVLKKQIAAYIKYLNTKNPIPNS</sequence>
<dbReference type="AlphaFoldDB" id="A0A937AQL4"/>
<dbReference type="CDD" id="cd16377">
    <property type="entry name" value="23S_rRNA_IVP_like"/>
    <property type="match status" value="1"/>
</dbReference>
<dbReference type="Gene3D" id="1.20.1440.60">
    <property type="entry name" value="23S rRNA-intervening sequence"/>
    <property type="match status" value="1"/>
</dbReference>
<protein>
    <submittedName>
        <fullName evidence="1">Four helix bundle protein</fullName>
    </submittedName>
</protein>
<organism evidence="1 2">
    <name type="scientific">Marivirga atlantica</name>
    <dbReference type="NCBI Taxonomy" id="1548457"/>
    <lineage>
        <taxon>Bacteria</taxon>
        <taxon>Pseudomonadati</taxon>
        <taxon>Bacteroidota</taxon>
        <taxon>Cytophagia</taxon>
        <taxon>Cytophagales</taxon>
        <taxon>Marivirgaceae</taxon>
        <taxon>Marivirga</taxon>
    </lineage>
</organism>
<evidence type="ECO:0000313" key="2">
    <source>
        <dbReference type="Proteomes" id="UP000642920"/>
    </source>
</evidence>
<dbReference type="PANTHER" id="PTHR38471">
    <property type="entry name" value="FOUR HELIX BUNDLE PROTEIN"/>
    <property type="match status" value="1"/>
</dbReference>
<dbReference type="NCBIfam" id="TIGR02436">
    <property type="entry name" value="four helix bundle protein"/>
    <property type="match status" value="1"/>
</dbReference>
<dbReference type="Pfam" id="PF05635">
    <property type="entry name" value="23S_rRNA_IVP"/>
    <property type="match status" value="1"/>
</dbReference>
<dbReference type="PANTHER" id="PTHR38471:SF2">
    <property type="entry name" value="FOUR HELIX BUNDLE PROTEIN"/>
    <property type="match status" value="1"/>
</dbReference>
<dbReference type="SUPFAM" id="SSF158446">
    <property type="entry name" value="IVS-encoded protein-like"/>
    <property type="match status" value="1"/>
</dbReference>
<comment type="caution">
    <text evidence="1">The sequence shown here is derived from an EMBL/GenBank/DDBJ whole genome shotgun (WGS) entry which is preliminary data.</text>
</comment>
<dbReference type="RefSeq" id="WP_201924151.1">
    <property type="nucleotide sequence ID" value="NZ_JAERQG010000005.1"/>
</dbReference>
<evidence type="ECO:0000313" key="1">
    <source>
        <dbReference type="EMBL" id="MBL0766977.1"/>
    </source>
</evidence>
<reference evidence="1" key="1">
    <citation type="submission" date="2021-01" db="EMBL/GenBank/DDBJ databases">
        <title>Marivirga sp. nov., isolated from intertidal surface sediments.</title>
        <authorList>
            <person name="Zhang M."/>
        </authorList>
    </citation>
    <scope>NUCLEOTIDE SEQUENCE</scope>
    <source>
        <strain evidence="1">SM1354</strain>
    </source>
</reference>
<dbReference type="EMBL" id="JAERQG010000005">
    <property type="protein sequence ID" value="MBL0766977.1"/>
    <property type="molecule type" value="Genomic_DNA"/>
</dbReference>
<accession>A0A937AQL4</accession>
<keyword evidence="2" id="KW-1185">Reference proteome</keyword>
<dbReference type="InterPro" id="IPR036583">
    <property type="entry name" value="23S_rRNA_IVS_sf"/>
</dbReference>
<name>A0A937AQL4_9BACT</name>